<dbReference type="Gene3D" id="1.10.1280.10">
    <property type="entry name" value="Di-copper center containing domain from catechol oxidase"/>
    <property type="match status" value="1"/>
</dbReference>
<dbReference type="GO" id="GO:0016491">
    <property type="term" value="F:oxidoreductase activity"/>
    <property type="evidence" value="ECO:0007669"/>
    <property type="project" value="InterPro"/>
</dbReference>
<dbReference type="PANTHER" id="PTHR11474">
    <property type="entry name" value="TYROSINASE FAMILY MEMBER"/>
    <property type="match status" value="1"/>
</dbReference>
<dbReference type="InterPro" id="IPR008922">
    <property type="entry name" value="Di-copper_centre_dom_sf"/>
</dbReference>
<evidence type="ECO:0000256" key="2">
    <source>
        <dbReference type="ARBA" id="ARBA00023008"/>
    </source>
</evidence>
<dbReference type="PROSITE" id="PS00498">
    <property type="entry name" value="TYROSINASE_2"/>
    <property type="match status" value="1"/>
</dbReference>
<dbReference type="Pfam" id="PF00264">
    <property type="entry name" value="Tyrosinase"/>
    <property type="match status" value="1"/>
</dbReference>
<evidence type="ECO:0000313" key="6">
    <source>
        <dbReference type="Proteomes" id="UP000308652"/>
    </source>
</evidence>
<organism evidence="5 6">
    <name type="scientific">Crucibulum laeve</name>
    <dbReference type="NCBI Taxonomy" id="68775"/>
    <lineage>
        <taxon>Eukaryota</taxon>
        <taxon>Fungi</taxon>
        <taxon>Dikarya</taxon>
        <taxon>Basidiomycota</taxon>
        <taxon>Agaricomycotina</taxon>
        <taxon>Agaricomycetes</taxon>
        <taxon>Agaricomycetidae</taxon>
        <taxon>Agaricales</taxon>
        <taxon>Agaricineae</taxon>
        <taxon>Nidulariaceae</taxon>
        <taxon>Crucibulum</taxon>
    </lineage>
</organism>
<dbReference type="PRINTS" id="PR00092">
    <property type="entry name" value="TYROSINASE"/>
</dbReference>
<dbReference type="Proteomes" id="UP000308652">
    <property type="component" value="Unassembled WGS sequence"/>
</dbReference>
<dbReference type="GO" id="GO:0046872">
    <property type="term" value="F:metal ion binding"/>
    <property type="evidence" value="ECO:0007669"/>
    <property type="project" value="UniProtKB-KW"/>
</dbReference>
<dbReference type="EMBL" id="ML213641">
    <property type="protein sequence ID" value="TFK33798.1"/>
    <property type="molecule type" value="Genomic_DNA"/>
</dbReference>
<dbReference type="STRING" id="68775.A0A5C3LN96"/>
<protein>
    <recommendedName>
        <fullName evidence="3 4">Tyrosinase copper-binding domain-containing protein</fullName>
    </recommendedName>
</protein>
<sequence length="296" mass="33379">MHLKKKSDYIEAVKCLQSKPATTSFQGVRTRFDDFQALHINLAEVIHAVGQFLGWHRQFLFVYEKALREECGYQGTQPYWNWSEDTDDIIKAPVFDAHTGFGGNGVDGTYPDVFGINPSQNSNRTSGWGGGCVKDGPFASYEVALGPGKLINDHCLVRGIRQDFAQFITYEAVANATKQPTFEIFRIELEGMPITPTHKMHDGGHLAVGGEMQNLYSSPADPLFYLHHANLDRIWWEWQAVNFTDRLYQVSGRSTVPPPWVNITLDFPLDMGTLGETVPIRDAMDIRQAPLCYIYV</sequence>
<name>A0A5C3LN96_9AGAR</name>
<dbReference type="OrthoDB" id="6132182at2759"/>
<keyword evidence="2" id="KW-0186">Copper</keyword>
<keyword evidence="1" id="KW-0479">Metal-binding</keyword>
<feature type="domain" description="Tyrosinase copper-binding" evidence="4">
    <location>
        <begin position="221"/>
        <end position="232"/>
    </location>
</feature>
<dbReference type="PANTHER" id="PTHR11474:SF126">
    <property type="entry name" value="TYROSINASE-LIKE PROTEIN TYR-1-RELATED"/>
    <property type="match status" value="1"/>
</dbReference>
<reference evidence="5 6" key="1">
    <citation type="journal article" date="2019" name="Nat. Ecol. Evol.">
        <title>Megaphylogeny resolves global patterns of mushroom evolution.</title>
        <authorList>
            <person name="Varga T."/>
            <person name="Krizsan K."/>
            <person name="Foldi C."/>
            <person name="Dima B."/>
            <person name="Sanchez-Garcia M."/>
            <person name="Sanchez-Ramirez S."/>
            <person name="Szollosi G.J."/>
            <person name="Szarkandi J.G."/>
            <person name="Papp V."/>
            <person name="Albert L."/>
            <person name="Andreopoulos W."/>
            <person name="Angelini C."/>
            <person name="Antonin V."/>
            <person name="Barry K.W."/>
            <person name="Bougher N.L."/>
            <person name="Buchanan P."/>
            <person name="Buyck B."/>
            <person name="Bense V."/>
            <person name="Catcheside P."/>
            <person name="Chovatia M."/>
            <person name="Cooper J."/>
            <person name="Damon W."/>
            <person name="Desjardin D."/>
            <person name="Finy P."/>
            <person name="Geml J."/>
            <person name="Haridas S."/>
            <person name="Hughes K."/>
            <person name="Justo A."/>
            <person name="Karasinski D."/>
            <person name="Kautmanova I."/>
            <person name="Kiss B."/>
            <person name="Kocsube S."/>
            <person name="Kotiranta H."/>
            <person name="LaButti K.M."/>
            <person name="Lechner B.E."/>
            <person name="Liimatainen K."/>
            <person name="Lipzen A."/>
            <person name="Lukacs Z."/>
            <person name="Mihaltcheva S."/>
            <person name="Morgado L.N."/>
            <person name="Niskanen T."/>
            <person name="Noordeloos M.E."/>
            <person name="Ohm R.A."/>
            <person name="Ortiz-Santana B."/>
            <person name="Ovrebo C."/>
            <person name="Racz N."/>
            <person name="Riley R."/>
            <person name="Savchenko A."/>
            <person name="Shiryaev A."/>
            <person name="Soop K."/>
            <person name="Spirin V."/>
            <person name="Szebenyi C."/>
            <person name="Tomsovsky M."/>
            <person name="Tulloss R.E."/>
            <person name="Uehling J."/>
            <person name="Grigoriev I.V."/>
            <person name="Vagvolgyi C."/>
            <person name="Papp T."/>
            <person name="Martin F.M."/>
            <person name="Miettinen O."/>
            <person name="Hibbett D.S."/>
            <person name="Nagy L.G."/>
        </authorList>
    </citation>
    <scope>NUCLEOTIDE SEQUENCE [LARGE SCALE GENOMIC DNA]</scope>
    <source>
        <strain evidence="5 6">CBS 166.37</strain>
    </source>
</reference>
<proteinExistence type="predicted"/>
<dbReference type="InterPro" id="IPR002227">
    <property type="entry name" value="Tyrosinase_Cu-bd"/>
</dbReference>
<accession>A0A5C3LN96</accession>
<feature type="domain" description="Tyrosinase copper-binding" evidence="3">
    <location>
        <begin position="47"/>
        <end position="64"/>
    </location>
</feature>
<evidence type="ECO:0000256" key="1">
    <source>
        <dbReference type="ARBA" id="ARBA00022723"/>
    </source>
</evidence>
<keyword evidence="6" id="KW-1185">Reference proteome</keyword>
<dbReference type="PROSITE" id="PS00497">
    <property type="entry name" value="TYROSINASE_1"/>
    <property type="match status" value="1"/>
</dbReference>
<dbReference type="AlphaFoldDB" id="A0A5C3LN96"/>
<dbReference type="SUPFAM" id="SSF48056">
    <property type="entry name" value="Di-copper centre-containing domain"/>
    <property type="match status" value="1"/>
</dbReference>
<gene>
    <name evidence="5" type="ORF">BDQ12DRAFT_637106</name>
</gene>
<evidence type="ECO:0000313" key="5">
    <source>
        <dbReference type="EMBL" id="TFK33798.1"/>
    </source>
</evidence>
<evidence type="ECO:0000259" key="3">
    <source>
        <dbReference type="PROSITE" id="PS00497"/>
    </source>
</evidence>
<evidence type="ECO:0000259" key="4">
    <source>
        <dbReference type="PROSITE" id="PS00498"/>
    </source>
</evidence>
<dbReference type="InterPro" id="IPR050316">
    <property type="entry name" value="Tyrosinase/Hemocyanin"/>
</dbReference>